<protein>
    <submittedName>
        <fullName evidence="1">Uncharacterized protein</fullName>
    </submittedName>
</protein>
<sequence length="89" mass="10406">MSEFIYTLFAPFAREKSHCPCECENPADFCGRRCLGWLIGLFENEWLQYTLTILPLLQNPYDKIGTPHFFMKSLEDDQESHLTLVCVSR</sequence>
<dbReference type="Proteomes" id="UP000499080">
    <property type="component" value="Unassembled WGS sequence"/>
</dbReference>
<evidence type="ECO:0000313" key="2">
    <source>
        <dbReference type="Proteomes" id="UP000499080"/>
    </source>
</evidence>
<reference evidence="1 2" key="1">
    <citation type="journal article" date="2019" name="Sci. Rep.">
        <title>Orb-weaving spider Araneus ventricosus genome elucidates the spidroin gene catalogue.</title>
        <authorList>
            <person name="Kono N."/>
            <person name="Nakamura H."/>
            <person name="Ohtoshi R."/>
            <person name="Moran D.A.P."/>
            <person name="Shinohara A."/>
            <person name="Yoshida Y."/>
            <person name="Fujiwara M."/>
            <person name="Mori M."/>
            <person name="Tomita M."/>
            <person name="Arakawa K."/>
        </authorList>
    </citation>
    <scope>NUCLEOTIDE SEQUENCE [LARGE SCALE GENOMIC DNA]</scope>
</reference>
<gene>
    <name evidence="1" type="ORF">AVEN_59406_1</name>
</gene>
<evidence type="ECO:0000313" key="1">
    <source>
        <dbReference type="EMBL" id="GBN54642.1"/>
    </source>
</evidence>
<dbReference type="AlphaFoldDB" id="A0A4Y2PU39"/>
<dbReference type="EMBL" id="BGPR01012121">
    <property type="protein sequence ID" value="GBN54642.1"/>
    <property type="molecule type" value="Genomic_DNA"/>
</dbReference>
<keyword evidence="2" id="KW-1185">Reference proteome</keyword>
<name>A0A4Y2PU39_ARAVE</name>
<proteinExistence type="predicted"/>
<accession>A0A4Y2PU39</accession>
<organism evidence="1 2">
    <name type="scientific">Araneus ventricosus</name>
    <name type="common">Orbweaver spider</name>
    <name type="synonym">Epeira ventricosa</name>
    <dbReference type="NCBI Taxonomy" id="182803"/>
    <lineage>
        <taxon>Eukaryota</taxon>
        <taxon>Metazoa</taxon>
        <taxon>Ecdysozoa</taxon>
        <taxon>Arthropoda</taxon>
        <taxon>Chelicerata</taxon>
        <taxon>Arachnida</taxon>
        <taxon>Araneae</taxon>
        <taxon>Araneomorphae</taxon>
        <taxon>Entelegynae</taxon>
        <taxon>Araneoidea</taxon>
        <taxon>Araneidae</taxon>
        <taxon>Araneus</taxon>
    </lineage>
</organism>
<comment type="caution">
    <text evidence="1">The sequence shown here is derived from an EMBL/GenBank/DDBJ whole genome shotgun (WGS) entry which is preliminary data.</text>
</comment>